<dbReference type="PANTHER" id="PTHR11409:SF43">
    <property type="entry name" value="ADENOSINE DEAMINASE"/>
    <property type="match status" value="1"/>
</dbReference>
<proteinExistence type="inferred from homology"/>
<evidence type="ECO:0000256" key="5">
    <source>
        <dbReference type="ARBA" id="ARBA00022801"/>
    </source>
</evidence>
<dbReference type="GO" id="GO:0043103">
    <property type="term" value="P:hypoxanthine salvage"/>
    <property type="evidence" value="ECO:0007669"/>
    <property type="project" value="TreeGrafter"/>
</dbReference>
<dbReference type="GO" id="GO:0046103">
    <property type="term" value="P:inosine biosynthetic process"/>
    <property type="evidence" value="ECO:0007669"/>
    <property type="project" value="TreeGrafter"/>
</dbReference>
<dbReference type="RefSeq" id="WP_030530378.1">
    <property type="nucleotide sequence ID" value="NZ_JOIJ01000002.1"/>
</dbReference>
<dbReference type="PANTHER" id="PTHR11409">
    <property type="entry name" value="ADENOSINE DEAMINASE"/>
    <property type="match status" value="1"/>
</dbReference>
<dbReference type="Pfam" id="PF00962">
    <property type="entry name" value="A_deaminase"/>
    <property type="match status" value="1"/>
</dbReference>
<dbReference type="SUPFAM" id="SSF51556">
    <property type="entry name" value="Metallo-dependent hydrolases"/>
    <property type="match status" value="1"/>
</dbReference>
<name>A0A660CCV4_9PSEU</name>
<dbReference type="GO" id="GO:0046872">
    <property type="term" value="F:metal ion binding"/>
    <property type="evidence" value="ECO:0007669"/>
    <property type="project" value="UniProtKB-KW"/>
</dbReference>
<evidence type="ECO:0000256" key="3">
    <source>
        <dbReference type="ARBA" id="ARBA00012784"/>
    </source>
</evidence>
<dbReference type="GO" id="GO:0005829">
    <property type="term" value="C:cytosol"/>
    <property type="evidence" value="ECO:0007669"/>
    <property type="project" value="TreeGrafter"/>
</dbReference>
<evidence type="ECO:0000256" key="1">
    <source>
        <dbReference type="ARBA" id="ARBA00001947"/>
    </source>
</evidence>
<evidence type="ECO:0000256" key="4">
    <source>
        <dbReference type="ARBA" id="ARBA00022723"/>
    </source>
</evidence>
<dbReference type="EC" id="3.5.4.4" evidence="3"/>
<sequence>MDVSAPLADLHRHLEGSIRPSTAHELALRTGTGRRRADFVAGRGGDLLPYLAKIDNAARLAVMTGDWWRITREAIADACDDGLSAVELRFSPQFIAGLTGLDPDAVIETVGDATTRHGLPIEVGLIGIVVRDEGPESADRQMRRLLHHADRLVGVDLAGDEAGFPVAQFAGVFARAHDAGVAVTVHAGEAAGPGSVRDAVRYLRPRRIGHGVRSAEDPALLELLAADGITLEVAITSNVQTGAATDRAHHPLSTLVAAGVPVALCTDNPSVSNTRLTREYDLARDLVGDDAAERIRRHAFTARFGTAH</sequence>
<reference evidence="8 9" key="1">
    <citation type="submission" date="2019-07" db="EMBL/GenBank/DDBJ databases">
        <title>R&amp;d 2014.</title>
        <authorList>
            <person name="Klenk H.-P."/>
        </authorList>
    </citation>
    <scope>NUCLEOTIDE SEQUENCE [LARGE SCALE GENOMIC DNA]</scope>
    <source>
        <strain evidence="8 9">DSM 43194</strain>
    </source>
</reference>
<keyword evidence="6" id="KW-0862">Zinc</keyword>
<keyword evidence="5" id="KW-0378">Hydrolase</keyword>
<feature type="domain" description="Adenosine deaminase" evidence="7">
    <location>
        <begin position="6"/>
        <end position="293"/>
    </location>
</feature>
<dbReference type="NCBIfam" id="TIGR01430">
    <property type="entry name" value="aden_deam"/>
    <property type="match status" value="1"/>
</dbReference>
<evidence type="ECO:0000256" key="6">
    <source>
        <dbReference type="ARBA" id="ARBA00022833"/>
    </source>
</evidence>
<dbReference type="GO" id="GO:0004000">
    <property type="term" value="F:adenosine deaminase activity"/>
    <property type="evidence" value="ECO:0007669"/>
    <property type="project" value="UniProtKB-ARBA"/>
</dbReference>
<keyword evidence="4" id="KW-0479">Metal-binding</keyword>
<dbReference type="AlphaFoldDB" id="A0A660CCV4"/>
<dbReference type="Gene3D" id="3.20.20.140">
    <property type="entry name" value="Metal-dependent hydrolases"/>
    <property type="match status" value="1"/>
</dbReference>
<keyword evidence="9" id="KW-1185">Reference proteome</keyword>
<dbReference type="GO" id="GO:0006154">
    <property type="term" value="P:adenosine catabolic process"/>
    <property type="evidence" value="ECO:0007669"/>
    <property type="project" value="TreeGrafter"/>
</dbReference>
<evidence type="ECO:0000313" key="8">
    <source>
        <dbReference type="EMBL" id="TWH19329.1"/>
    </source>
</evidence>
<dbReference type="InterPro" id="IPR032466">
    <property type="entry name" value="Metal_Hydrolase"/>
</dbReference>
<evidence type="ECO:0000313" key="9">
    <source>
        <dbReference type="Proteomes" id="UP000317303"/>
    </source>
</evidence>
<comment type="cofactor">
    <cofactor evidence="1">
        <name>Zn(2+)</name>
        <dbReference type="ChEBI" id="CHEBI:29105"/>
    </cofactor>
</comment>
<comment type="caution">
    <text evidence="8">The sequence shown here is derived from an EMBL/GenBank/DDBJ whole genome shotgun (WGS) entry which is preliminary data.</text>
</comment>
<dbReference type="OrthoDB" id="105475at2"/>
<organism evidence="8 9">
    <name type="scientific">Prauserella rugosa</name>
    <dbReference type="NCBI Taxonomy" id="43354"/>
    <lineage>
        <taxon>Bacteria</taxon>
        <taxon>Bacillati</taxon>
        <taxon>Actinomycetota</taxon>
        <taxon>Actinomycetes</taxon>
        <taxon>Pseudonocardiales</taxon>
        <taxon>Pseudonocardiaceae</taxon>
        <taxon>Prauserella</taxon>
    </lineage>
</organism>
<protein>
    <recommendedName>
        <fullName evidence="3">adenosine deaminase</fullName>
        <ecNumber evidence="3">3.5.4.4</ecNumber>
    </recommendedName>
</protein>
<dbReference type="InterPro" id="IPR001365">
    <property type="entry name" value="A_deaminase_dom"/>
</dbReference>
<comment type="similarity">
    <text evidence="2">Belongs to the metallo-dependent hydrolases superfamily. Adenosine and AMP deaminases family.</text>
</comment>
<dbReference type="Proteomes" id="UP000317303">
    <property type="component" value="Unassembled WGS sequence"/>
</dbReference>
<gene>
    <name evidence="8" type="ORF">JD82_01152</name>
</gene>
<dbReference type="EMBL" id="VLJV01000001">
    <property type="protein sequence ID" value="TWH19329.1"/>
    <property type="molecule type" value="Genomic_DNA"/>
</dbReference>
<accession>A0A660CCV4</accession>
<evidence type="ECO:0000256" key="2">
    <source>
        <dbReference type="ARBA" id="ARBA00006676"/>
    </source>
</evidence>
<dbReference type="InterPro" id="IPR006330">
    <property type="entry name" value="Ado/ade_deaminase"/>
</dbReference>
<evidence type="ECO:0000259" key="7">
    <source>
        <dbReference type="Pfam" id="PF00962"/>
    </source>
</evidence>